<gene>
    <name evidence="3" type="ORF">ABQ292_13770</name>
</gene>
<name>A0ABV3XFR2_9ACTN</name>
<protein>
    <recommendedName>
        <fullName evidence="5">LPXTG cell wall anchor domain-containing protein</fullName>
    </recommendedName>
</protein>
<keyword evidence="2" id="KW-0812">Transmembrane</keyword>
<evidence type="ECO:0000313" key="4">
    <source>
        <dbReference type="Proteomes" id="UP001560045"/>
    </source>
</evidence>
<dbReference type="EMBL" id="JBFNXQ010000040">
    <property type="protein sequence ID" value="MEX5719428.1"/>
    <property type="molecule type" value="Genomic_DNA"/>
</dbReference>
<evidence type="ECO:0000313" key="3">
    <source>
        <dbReference type="EMBL" id="MEX5719428.1"/>
    </source>
</evidence>
<feature type="transmembrane region" description="Helical" evidence="2">
    <location>
        <begin position="145"/>
        <end position="164"/>
    </location>
</feature>
<dbReference type="Proteomes" id="UP001560045">
    <property type="component" value="Unassembled WGS sequence"/>
</dbReference>
<feature type="compositionally biased region" description="Polar residues" evidence="1">
    <location>
        <begin position="124"/>
        <end position="137"/>
    </location>
</feature>
<reference evidence="3 4" key="1">
    <citation type="submission" date="2024-06" db="EMBL/GenBank/DDBJ databases">
        <title>Draft genome sequence of Geodermatophilus badlandi, a novel member of the Geodermatophilaceae isolated from badland sedimentary rocks in the Red desert, Wyoming, USA.</title>
        <authorList>
            <person name="Ben Tekaya S."/>
            <person name="Nouioui I."/>
            <person name="Flores G.M."/>
            <person name="Shaal M.N."/>
            <person name="Bredoire F."/>
            <person name="Basile F."/>
            <person name="Van Diepen L."/>
            <person name="Ward N.L."/>
        </authorList>
    </citation>
    <scope>NUCLEOTIDE SEQUENCE [LARGE SCALE GENOMIC DNA]</scope>
    <source>
        <strain evidence="3 4">WL48A</strain>
    </source>
</reference>
<organism evidence="3 4">
    <name type="scientific">Geodermatophilus maliterrae</name>
    <dbReference type="NCBI Taxonomy" id="3162531"/>
    <lineage>
        <taxon>Bacteria</taxon>
        <taxon>Bacillati</taxon>
        <taxon>Actinomycetota</taxon>
        <taxon>Actinomycetes</taxon>
        <taxon>Geodermatophilales</taxon>
        <taxon>Geodermatophilaceae</taxon>
        <taxon>Geodermatophilus</taxon>
    </lineage>
</organism>
<feature type="region of interest" description="Disordered" evidence="1">
    <location>
        <begin position="121"/>
        <end position="141"/>
    </location>
</feature>
<comment type="caution">
    <text evidence="3">The sequence shown here is derived from an EMBL/GenBank/DDBJ whole genome shotgun (WGS) entry which is preliminary data.</text>
</comment>
<keyword evidence="4" id="KW-1185">Reference proteome</keyword>
<proteinExistence type="predicted"/>
<evidence type="ECO:0000256" key="1">
    <source>
        <dbReference type="SAM" id="MobiDB-lite"/>
    </source>
</evidence>
<evidence type="ECO:0000256" key="2">
    <source>
        <dbReference type="SAM" id="Phobius"/>
    </source>
</evidence>
<keyword evidence="2" id="KW-1133">Transmembrane helix</keyword>
<accession>A0ABV3XFR2</accession>
<sequence>MAGNTRRRRPSRGTRLAVTAAAGALVVLGTPGAGMAAGGPMKPLVTCVIPARDGSWTAVFGYENPTPLTWTEARGFDNVLTPGRFDGLQVTTFAPGTHQGAFSVQVPASYASIEWQVHSRHATASRNGSTSCPSSTELPADGNGLGTPMVLVAAGVVGAASMAVSRRRRLRPDTAADGGPPST</sequence>
<dbReference type="RefSeq" id="WP_369207253.1">
    <property type="nucleotide sequence ID" value="NZ_JBFNXQ010000040.1"/>
</dbReference>
<evidence type="ECO:0008006" key="5">
    <source>
        <dbReference type="Google" id="ProtNLM"/>
    </source>
</evidence>
<keyword evidence="2" id="KW-0472">Membrane</keyword>